<sequence>MLSLRAFRKVSEKYAASQAVNRFCLGLENIEASKDACLKRFKTIDEAKDYVHYYLHISSTNVQPKSSRRTSQRDDPEEVVNVFETSINRMQEQLDQRLKQMQSLFDKQLAYNRSEGAGGRANSGCGRGTSGFNQMDNTPNSGGYGRSGGFQPWNSNRNQAGYSGGGGYGGRGGPGRPTERG</sequence>
<dbReference type="EMBL" id="JAIWYP010000013">
    <property type="protein sequence ID" value="KAH3716880.1"/>
    <property type="molecule type" value="Genomic_DNA"/>
</dbReference>
<evidence type="ECO:0000256" key="1">
    <source>
        <dbReference type="SAM" id="MobiDB-lite"/>
    </source>
</evidence>
<comment type="caution">
    <text evidence="2">The sequence shown here is derived from an EMBL/GenBank/DDBJ whole genome shotgun (WGS) entry which is preliminary data.</text>
</comment>
<organism evidence="2 3">
    <name type="scientific">Dreissena polymorpha</name>
    <name type="common">Zebra mussel</name>
    <name type="synonym">Mytilus polymorpha</name>
    <dbReference type="NCBI Taxonomy" id="45954"/>
    <lineage>
        <taxon>Eukaryota</taxon>
        <taxon>Metazoa</taxon>
        <taxon>Spiralia</taxon>
        <taxon>Lophotrochozoa</taxon>
        <taxon>Mollusca</taxon>
        <taxon>Bivalvia</taxon>
        <taxon>Autobranchia</taxon>
        <taxon>Heteroconchia</taxon>
        <taxon>Euheterodonta</taxon>
        <taxon>Imparidentia</taxon>
        <taxon>Neoheterodontei</taxon>
        <taxon>Myida</taxon>
        <taxon>Dreissenoidea</taxon>
        <taxon>Dreissenidae</taxon>
        <taxon>Dreissena</taxon>
    </lineage>
</organism>
<reference evidence="2" key="2">
    <citation type="submission" date="2020-11" db="EMBL/GenBank/DDBJ databases">
        <authorList>
            <person name="McCartney M.A."/>
            <person name="Auch B."/>
            <person name="Kono T."/>
            <person name="Mallez S."/>
            <person name="Becker A."/>
            <person name="Gohl D.M."/>
            <person name="Silverstein K.A.T."/>
            <person name="Koren S."/>
            <person name="Bechman K.B."/>
            <person name="Herman A."/>
            <person name="Abrahante J.E."/>
            <person name="Garbe J."/>
        </authorList>
    </citation>
    <scope>NUCLEOTIDE SEQUENCE</scope>
    <source>
        <strain evidence="2">Duluth1</strain>
        <tissue evidence="2">Whole animal</tissue>
    </source>
</reference>
<keyword evidence="3" id="KW-1185">Reference proteome</keyword>
<feature type="compositionally biased region" description="Polar residues" evidence="1">
    <location>
        <begin position="130"/>
        <end position="141"/>
    </location>
</feature>
<gene>
    <name evidence="2" type="ORF">DPMN_059613</name>
</gene>
<feature type="region of interest" description="Disordered" evidence="1">
    <location>
        <begin position="115"/>
        <end position="181"/>
    </location>
</feature>
<evidence type="ECO:0000313" key="3">
    <source>
        <dbReference type="Proteomes" id="UP000828390"/>
    </source>
</evidence>
<dbReference type="Proteomes" id="UP000828390">
    <property type="component" value="Unassembled WGS sequence"/>
</dbReference>
<dbReference type="AlphaFoldDB" id="A0A9D4C4D7"/>
<feature type="compositionally biased region" description="Gly residues" evidence="1">
    <location>
        <begin position="162"/>
        <end position="175"/>
    </location>
</feature>
<evidence type="ECO:0000313" key="2">
    <source>
        <dbReference type="EMBL" id="KAH3716880.1"/>
    </source>
</evidence>
<accession>A0A9D4C4D7</accession>
<name>A0A9D4C4D7_DREPO</name>
<protein>
    <submittedName>
        <fullName evidence="2">Uncharacterized protein</fullName>
    </submittedName>
</protein>
<reference evidence="2" key="1">
    <citation type="journal article" date="2019" name="bioRxiv">
        <title>The Genome of the Zebra Mussel, Dreissena polymorpha: A Resource for Invasive Species Research.</title>
        <authorList>
            <person name="McCartney M.A."/>
            <person name="Auch B."/>
            <person name="Kono T."/>
            <person name="Mallez S."/>
            <person name="Zhang Y."/>
            <person name="Obille A."/>
            <person name="Becker A."/>
            <person name="Abrahante J.E."/>
            <person name="Garbe J."/>
            <person name="Badalamenti J.P."/>
            <person name="Herman A."/>
            <person name="Mangelson H."/>
            <person name="Liachko I."/>
            <person name="Sullivan S."/>
            <person name="Sone E.D."/>
            <person name="Koren S."/>
            <person name="Silverstein K.A.T."/>
            <person name="Beckman K.B."/>
            <person name="Gohl D.M."/>
        </authorList>
    </citation>
    <scope>NUCLEOTIDE SEQUENCE</scope>
    <source>
        <strain evidence="2">Duluth1</strain>
        <tissue evidence="2">Whole animal</tissue>
    </source>
</reference>
<proteinExistence type="predicted"/>
<feature type="compositionally biased region" description="Gly residues" evidence="1">
    <location>
        <begin position="116"/>
        <end position="129"/>
    </location>
</feature>